<proteinExistence type="predicted"/>
<accession>A0AAV5KA72</accession>
<keyword evidence="3" id="KW-1185">Reference proteome</keyword>
<dbReference type="PANTHER" id="PTHR36767:SF1">
    <property type="entry name" value="OS05G0126200 PROTEIN"/>
    <property type="match status" value="1"/>
</dbReference>
<dbReference type="AlphaFoldDB" id="A0AAV5KA72"/>
<protein>
    <submittedName>
        <fullName evidence="2">Uncharacterized protein</fullName>
    </submittedName>
</protein>
<evidence type="ECO:0000313" key="2">
    <source>
        <dbReference type="EMBL" id="GKV21269.1"/>
    </source>
</evidence>
<evidence type="ECO:0000313" key="3">
    <source>
        <dbReference type="Proteomes" id="UP001054252"/>
    </source>
</evidence>
<feature type="region of interest" description="Disordered" evidence="1">
    <location>
        <begin position="64"/>
        <end position="91"/>
    </location>
</feature>
<comment type="caution">
    <text evidence="2">The sequence shown here is derived from an EMBL/GenBank/DDBJ whole genome shotgun (WGS) entry which is preliminary data.</text>
</comment>
<gene>
    <name evidence="2" type="ORF">SLEP1_g31263</name>
</gene>
<organism evidence="2 3">
    <name type="scientific">Rubroshorea leprosula</name>
    <dbReference type="NCBI Taxonomy" id="152421"/>
    <lineage>
        <taxon>Eukaryota</taxon>
        <taxon>Viridiplantae</taxon>
        <taxon>Streptophyta</taxon>
        <taxon>Embryophyta</taxon>
        <taxon>Tracheophyta</taxon>
        <taxon>Spermatophyta</taxon>
        <taxon>Magnoliopsida</taxon>
        <taxon>eudicotyledons</taxon>
        <taxon>Gunneridae</taxon>
        <taxon>Pentapetalae</taxon>
        <taxon>rosids</taxon>
        <taxon>malvids</taxon>
        <taxon>Malvales</taxon>
        <taxon>Dipterocarpaceae</taxon>
        <taxon>Rubroshorea</taxon>
    </lineage>
</organism>
<dbReference type="Proteomes" id="UP001054252">
    <property type="component" value="Unassembled WGS sequence"/>
</dbReference>
<name>A0AAV5KA72_9ROSI</name>
<dbReference type="EMBL" id="BPVZ01000057">
    <property type="protein sequence ID" value="GKV21269.1"/>
    <property type="molecule type" value="Genomic_DNA"/>
</dbReference>
<dbReference type="GO" id="GO:0005739">
    <property type="term" value="C:mitochondrion"/>
    <property type="evidence" value="ECO:0007669"/>
    <property type="project" value="TreeGrafter"/>
</dbReference>
<feature type="compositionally biased region" description="Basic and acidic residues" evidence="1">
    <location>
        <begin position="64"/>
        <end position="78"/>
    </location>
</feature>
<reference evidence="2 3" key="1">
    <citation type="journal article" date="2021" name="Commun. Biol.">
        <title>The genome of Shorea leprosula (Dipterocarpaceae) highlights the ecological relevance of drought in aseasonal tropical rainforests.</title>
        <authorList>
            <person name="Ng K.K.S."/>
            <person name="Kobayashi M.J."/>
            <person name="Fawcett J.A."/>
            <person name="Hatakeyama M."/>
            <person name="Paape T."/>
            <person name="Ng C.H."/>
            <person name="Ang C.C."/>
            <person name="Tnah L.H."/>
            <person name="Lee C.T."/>
            <person name="Nishiyama T."/>
            <person name="Sese J."/>
            <person name="O'Brien M.J."/>
            <person name="Copetti D."/>
            <person name="Mohd Noor M.I."/>
            <person name="Ong R.C."/>
            <person name="Putra M."/>
            <person name="Sireger I.Z."/>
            <person name="Indrioko S."/>
            <person name="Kosugi Y."/>
            <person name="Izuno A."/>
            <person name="Isagi Y."/>
            <person name="Lee S.L."/>
            <person name="Shimizu K.K."/>
        </authorList>
    </citation>
    <scope>NUCLEOTIDE SEQUENCE [LARGE SCALE GENOMIC DNA]</scope>
    <source>
        <strain evidence="2">214</strain>
    </source>
</reference>
<dbReference type="PANTHER" id="PTHR36767">
    <property type="entry name" value="OS05G0126200 PROTEIN"/>
    <property type="match status" value="1"/>
</dbReference>
<sequence length="181" mass="20718">MRFGALRTVVRSLSRTVLSRASATCLATSFLSSIPFPKSDFRFAFAPAAHGQSPLIPVSSHFHSLTDTRYPKRRPQDKPRRKQASLRPPGPYAWVQYVPGMPILPNNPNEGSVKRRKEKKRMRQHRAFVLNPPPVSVHVDKTSDSVYYLKLKPSRSRQLPDGFWNFLERYGFRYGDGVTTF</sequence>
<evidence type="ECO:0000256" key="1">
    <source>
        <dbReference type="SAM" id="MobiDB-lite"/>
    </source>
</evidence>